<keyword evidence="3" id="KW-1185">Reference proteome</keyword>
<dbReference type="EMBL" id="JBGOSP010000031">
    <property type="protein sequence ID" value="MFA3841974.1"/>
    <property type="molecule type" value="Genomic_DNA"/>
</dbReference>
<comment type="caution">
    <text evidence="2">The sequence shown here is derived from an EMBL/GenBank/DDBJ whole genome shotgun (WGS) entry which is preliminary data.</text>
</comment>
<protein>
    <submittedName>
        <fullName evidence="2">Uncharacterized protein</fullName>
    </submittedName>
</protein>
<organism evidence="2 3">
    <name type="scientific">Streptomyces aureus</name>
    <dbReference type="NCBI Taxonomy" id="193461"/>
    <lineage>
        <taxon>Bacteria</taxon>
        <taxon>Bacillati</taxon>
        <taxon>Actinomycetota</taxon>
        <taxon>Actinomycetes</taxon>
        <taxon>Kitasatosporales</taxon>
        <taxon>Streptomycetaceae</taxon>
        <taxon>Streptomyces</taxon>
    </lineage>
</organism>
<gene>
    <name evidence="2" type="ORF">ACEG43_38270</name>
</gene>
<dbReference type="RefSeq" id="WP_372566049.1">
    <property type="nucleotide sequence ID" value="NZ_JBGOSP010000031.1"/>
</dbReference>
<name>A0ABV4SU48_9ACTN</name>
<reference evidence="2 3" key="1">
    <citation type="submission" date="2024-08" db="EMBL/GenBank/DDBJ databases">
        <title>Genome sequence of Streptomyces aureus CACIA-1.46HGO.</title>
        <authorList>
            <person name="Evangelista-Martinez Z."/>
        </authorList>
    </citation>
    <scope>NUCLEOTIDE SEQUENCE [LARGE SCALE GENOMIC DNA]</scope>
    <source>
        <strain evidence="2 3">CACIA-1.46HGO</strain>
    </source>
</reference>
<proteinExistence type="predicted"/>
<evidence type="ECO:0000313" key="3">
    <source>
        <dbReference type="Proteomes" id="UP001571476"/>
    </source>
</evidence>
<sequence>MEKHAAADLDDLTAFLARPTGPLLRSSGEGAHLAEQALSDGARAFGGSVSLLLVPEVTAADGRTRTVTVHGSPGGLPPRPGRRAETAARRAAGGRIGIAEAIRRPAAIEAAPTPYPWWLKFLGTCCSRWASPR</sequence>
<accession>A0ABV4SU48</accession>
<feature type="region of interest" description="Disordered" evidence="1">
    <location>
        <begin position="63"/>
        <end position="90"/>
    </location>
</feature>
<evidence type="ECO:0000313" key="2">
    <source>
        <dbReference type="EMBL" id="MFA3841974.1"/>
    </source>
</evidence>
<dbReference type="Proteomes" id="UP001571476">
    <property type="component" value="Unassembled WGS sequence"/>
</dbReference>
<evidence type="ECO:0000256" key="1">
    <source>
        <dbReference type="SAM" id="MobiDB-lite"/>
    </source>
</evidence>